<gene>
    <name evidence="2" type="ORF">PGTUg99_014420</name>
</gene>
<evidence type="ECO:0000313" key="2">
    <source>
        <dbReference type="EMBL" id="KAA1095642.1"/>
    </source>
</evidence>
<dbReference type="Proteomes" id="UP000325313">
    <property type="component" value="Unassembled WGS sequence"/>
</dbReference>
<reference evidence="2 3" key="1">
    <citation type="submission" date="2019-05" db="EMBL/GenBank/DDBJ databases">
        <title>Emergence of the Ug99 lineage of the wheat stem rust pathogen through somatic hybridization.</title>
        <authorList>
            <person name="Li F."/>
            <person name="Upadhyaya N.M."/>
            <person name="Sperschneider J."/>
            <person name="Matny O."/>
            <person name="Nguyen-Phuc H."/>
            <person name="Mago R."/>
            <person name="Raley C."/>
            <person name="Miller M.E."/>
            <person name="Silverstein K.A.T."/>
            <person name="Henningsen E."/>
            <person name="Hirsch C.D."/>
            <person name="Visser B."/>
            <person name="Pretorius Z.A."/>
            <person name="Steffenson B.J."/>
            <person name="Schwessinger B."/>
            <person name="Dodds P.N."/>
            <person name="Figueroa M."/>
        </authorList>
    </citation>
    <scope>NUCLEOTIDE SEQUENCE [LARGE SCALE GENOMIC DNA]</scope>
    <source>
        <strain evidence="2 3">Ug99</strain>
    </source>
</reference>
<protein>
    <submittedName>
        <fullName evidence="2">Uncharacterized protein</fullName>
    </submittedName>
</protein>
<evidence type="ECO:0000256" key="1">
    <source>
        <dbReference type="SAM" id="MobiDB-lite"/>
    </source>
</evidence>
<organism evidence="2 3">
    <name type="scientific">Puccinia graminis f. sp. tritici</name>
    <dbReference type="NCBI Taxonomy" id="56615"/>
    <lineage>
        <taxon>Eukaryota</taxon>
        <taxon>Fungi</taxon>
        <taxon>Dikarya</taxon>
        <taxon>Basidiomycota</taxon>
        <taxon>Pucciniomycotina</taxon>
        <taxon>Pucciniomycetes</taxon>
        <taxon>Pucciniales</taxon>
        <taxon>Pucciniaceae</taxon>
        <taxon>Puccinia</taxon>
    </lineage>
</organism>
<dbReference type="EMBL" id="VDEP01000371">
    <property type="protein sequence ID" value="KAA1095642.1"/>
    <property type="molecule type" value="Genomic_DNA"/>
</dbReference>
<feature type="compositionally biased region" description="Basic and acidic residues" evidence="1">
    <location>
        <begin position="1"/>
        <end position="14"/>
    </location>
</feature>
<dbReference type="AlphaFoldDB" id="A0A5B0P487"/>
<sequence>MSMQSGREEMKEDPGLEGADGELRVSQRDISSIKWERIERLVHDWLLVLLLIINGRMASRVSEWDQEADEVLRMGQTG</sequence>
<feature type="region of interest" description="Disordered" evidence="1">
    <location>
        <begin position="1"/>
        <end position="23"/>
    </location>
</feature>
<comment type="caution">
    <text evidence="2">The sequence shown here is derived from an EMBL/GenBank/DDBJ whole genome shotgun (WGS) entry which is preliminary data.</text>
</comment>
<name>A0A5B0P487_PUCGR</name>
<proteinExistence type="predicted"/>
<evidence type="ECO:0000313" key="3">
    <source>
        <dbReference type="Proteomes" id="UP000325313"/>
    </source>
</evidence>
<accession>A0A5B0P487</accession>